<evidence type="ECO:0000313" key="2">
    <source>
        <dbReference type="Proteomes" id="UP001148737"/>
    </source>
</evidence>
<dbReference type="Proteomes" id="UP001148737">
    <property type="component" value="Unassembled WGS sequence"/>
</dbReference>
<reference evidence="1" key="1">
    <citation type="submission" date="2022-07" db="EMBL/GenBank/DDBJ databases">
        <title>Genome Sequence of Lecanicillium saksenae.</title>
        <authorList>
            <person name="Buettner E."/>
        </authorList>
    </citation>
    <scope>NUCLEOTIDE SEQUENCE</scope>
    <source>
        <strain evidence="1">VT-O1</strain>
    </source>
</reference>
<protein>
    <submittedName>
        <fullName evidence="1">Uncharacterized protein</fullName>
    </submittedName>
</protein>
<gene>
    <name evidence="1" type="ORF">NLG97_g4886</name>
</gene>
<comment type="caution">
    <text evidence="1">The sequence shown here is derived from an EMBL/GenBank/DDBJ whole genome shotgun (WGS) entry which is preliminary data.</text>
</comment>
<keyword evidence="2" id="KW-1185">Reference proteome</keyword>
<organism evidence="1 2">
    <name type="scientific">Lecanicillium saksenae</name>
    <dbReference type="NCBI Taxonomy" id="468837"/>
    <lineage>
        <taxon>Eukaryota</taxon>
        <taxon>Fungi</taxon>
        <taxon>Dikarya</taxon>
        <taxon>Ascomycota</taxon>
        <taxon>Pezizomycotina</taxon>
        <taxon>Sordariomycetes</taxon>
        <taxon>Hypocreomycetidae</taxon>
        <taxon>Hypocreales</taxon>
        <taxon>Cordycipitaceae</taxon>
        <taxon>Lecanicillium</taxon>
    </lineage>
</organism>
<proteinExistence type="predicted"/>
<dbReference type="EMBL" id="JANAKD010000512">
    <property type="protein sequence ID" value="KAJ3493196.1"/>
    <property type="molecule type" value="Genomic_DNA"/>
</dbReference>
<name>A0ACC1QWJ9_9HYPO</name>
<accession>A0ACC1QWJ9</accession>
<sequence>MPPPPNAPTSPKAMRRAHSFTARPSTNATPPAHSNDAVPLTRRASAPDGDVSMGNASESAAETTALSLAAVPETPTETPIPQLRSVAPAIFVPVAKLFPDDTVFERFASLEETDRAEYMRQALTRNDKHTAAVRGNLLALFRRENARIMQAMRAAELSESAVSSSPSSPHERQLARQKGWMATDADMERMIASMAAPAPAPPPKLTQHEQVAQILSGKPRKDAAAAADVIGDVPEPSFMHRAGAQGWPNKVSVRPCSYAPCVTRCTTPAHSH</sequence>
<evidence type="ECO:0000313" key="1">
    <source>
        <dbReference type="EMBL" id="KAJ3493196.1"/>
    </source>
</evidence>